<comment type="caution">
    <text evidence="1">The sequence shown here is derived from an EMBL/GenBank/DDBJ whole genome shotgun (WGS) entry which is preliminary data.</text>
</comment>
<organism evidence="1 2">
    <name type="scientific">Gigaspora margarita</name>
    <dbReference type="NCBI Taxonomy" id="4874"/>
    <lineage>
        <taxon>Eukaryota</taxon>
        <taxon>Fungi</taxon>
        <taxon>Fungi incertae sedis</taxon>
        <taxon>Mucoromycota</taxon>
        <taxon>Glomeromycotina</taxon>
        <taxon>Glomeromycetes</taxon>
        <taxon>Diversisporales</taxon>
        <taxon>Gigasporaceae</taxon>
        <taxon>Gigaspora</taxon>
    </lineage>
</organism>
<protein>
    <submittedName>
        <fullName evidence="1">34273_t:CDS:1</fullName>
    </submittedName>
</protein>
<reference evidence="1 2" key="1">
    <citation type="submission" date="2021-06" db="EMBL/GenBank/DDBJ databases">
        <authorList>
            <person name="Kallberg Y."/>
            <person name="Tangrot J."/>
            <person name="Rosling A."/>
        </authorList>
    </citation>
    <scope>NUCLEOTIDE SEQUENCE [LARGE SCALE GENOMIC DNA]</scope>
    <source>
        <strain evidence="1 2">120-4 pot B 10/14</strain>
    </source>
</reference>
<evidence type="ECO:0000313" key="1">
    <source>
        <dbReference type="EMBL" id="CAG8849038.1"/>
    </source>
</evidence>
<proteinExistence type="predicted"/>
<keyword evidence="2" id="KW-1185">Reference proteome</keyword>
<dbReference type="EMBL" id="CAJVQB010094540">
    <property type="protein sequence ID" value="CAG8849038.1"/>
    <property type="molecule type" value="Genomic_DNA"/>
</dbReference>
<sequence length="159" mass="18539">MRTNLFNVIGHEDNENLGQRTRPDSYVEQQRFYGNINLSEEIKSFSTLAREKRQMFIKNTLLQQTSTNVWHPIPVTEQETDALKNKNTMRKEELIAIINSVLISLPDSQRAKYTNLKNKTKAMLLTILQEIRELDSAKETIDEEDTINELNDEKIIKES</sequence>
<evidence type="ECO:0000313" key="2">
    <source>
        <dbReference type="Proteomes" id="UP000789901"/>
    </source>
</evidence>
<dbReference type="Proteomes" id="UP000789901">
    <property type="component" value="Unassembled WGS sequence"/>
</dbReference>
<gene>
    <name evidence="1" type="ORF">GMARGA_LOCUS39491</name>
</gene>
<accession>A0ABN7X6Q5</accession>
<name>A0ABN7X6Q5_GIGMA</name>